<feature type="compositionally biased region" description="Low complexity" evidence="7">
    <location>
        <begin position="747"/>
        <end position="770"/>
    </location>
</feature>
<name>A0A0F7SM73_PHARH</name>
<evidence type="ECO:0000256" key="3">
    <source>
        <dbReference type="ARBA" id="ARBA00023125"/>
    </source>
</evidence>
<dbReference type="InterPro" id="IPR021755">
    <property type="entry name" value="TF_Aft1_HRA"/>
</dbReference>
<feature type="compositionally biased region" description="Low complexity" evidence="7">
    <location>
        <begin position="135"/>
        <end position="164"/>
    </location>
</feature>
<keyword evidence="2" id="KW-0805">Transcription regulation</keyword>
<feature type="region of interest" description="Disordered" evidence="7">
    <location>
        <begin position="499"/>
        <end position="606"/>
    </location>
</feature>
<evidence type="ECO:0000256" key="2">
    <source>
        <dbReference type="ARBA" id="ARBA00023015"/>
    </source>
</evidence>
<reference evidence="9" key="1">
    <citation type="submission" date="2014-08" db="EMBL/GenBank/DDBJ databases">
        <authorList>
            <person name="Sharma Rahul"/>
            <person name="Thines Marco"/>
        </authorList>
    </citation>
    <scope>NUCLEOTIDE SEQUENCE</scope>
</reference>
<feature type="compositionally biased region" description="Basic and acidic residues" evidence="7">
    <location>
        <begin position="117"/>
        <end position="127"/>
    </location>
</feature>
<feature type="compositionally biased region" description="Basic and acidic residues" evidence="7">
    <location>
        <begin position="1"/>
        <end position="12"/>
    </location>
</feature>
<feature type="compositionally biased region" description="Polar residues" evidence="7">
    <location>
        <begin position="771"/>
        <end position="780"/>
    </location>
</feature>
<dbReference type="Pfam" id="PF11785">
    <property type="entry name" value="Aft1_OSA"/>
    <property type="match status" value="1"/>
</dbReference>
<evidence type="ECO:0000256" key="5">
    <source>
        <dbReference type="ARBA" id="ARBA00023242"/>
    </source>
</evidence>
<dbReference type="InterPro" id="IPR002112">
    <property type="entry name" value="Leuzip_Jun"/>
</dbReference>
<dbReference type="PANTHER" id="PTHR19304">
    <property type="entry name" value="CYCLIC-AMP RESPONSE ELEMENT BINDING PROTEIN"/>
    <property type="match status" value="1"/>
</dbReference>
<dbReference type="Pfam" id="PF00170">
    <property type="entry name" value="bZIP_1"/>
    <property type="match status" value="1"/>
</dbReference>
<feature type="region of interest" description="Disordered" evidence="7">
    <location>
        <begin position="1"/>
        <end position="170"/>
    </location>
</feature>
<keyword evidence="4" id="KW-0804">Transcription</keyword>
<feature type="region of interest" description="Disordered" evidence="7">
    <location>
        <begin position="396"/>
        <end position="470"/>
    </location>
</feature>
<organism evidence="9">
    <name type="scientific">Phaffia rhodozyma</name>
    <name type="common">Yeast</name>
    <name type="synonym">Xanthophyllomyces dendrorhous</name>
    <dbReference type="NCBI Taxonomy" id="264483"/>
    <lineage>
        <taxon>Eukaryota</taxon>
        <taxon>Fungi</taxon>
        <taxon>Dikarya</taxon>
        <taxon>Basidiomycota</taxon>
        <taxon>Agaricomycotina</taxon>
        <taxon>Tremellomycetes</taxon>
        <taxon>Cystofilobasidiales</taxon>
        <taxon>Mrakiaceae</taxon>
        <taxon>Phaffia</taxon>
    </lineage>
</organism>
<feature type="domain" description="BZIP" evidence="8">
    <location>
        <begin position="602"/>
        <end position="665"/>
    </location>
</feature>
<keyword evidence="5" id="KW-0539">Nucleus</keyword>
<dbReference type="SMART" id="SM00338">
    <property type="entry name" value="BRLZ"/>
    <property type="match status" value="1"/>
</dbReference>
<dbReference type="Pfam" id="PF11786">
    <property type="entry name" value="Aft1_HRA"/>
    <property type="match status" value="1"/>
</dbReference>
<feature type="compositionally biased region" description="Polar residues" evidence="7">
    <location>
        <begin position="417"/>
        <end position="439"/>
    </location>
</feature>
<feature type="compositionally biased region" description="Basic and acidic residues" evidence="7">
    <location>
        <begin position="45"/>
        <end position="65"/>
    </location>
</feature>
<feature type="compositionally biased region" description="Low complexity" evidence="7">
    <location>
        <begin position="314"/>
        <end position="330"/>
    </location>
</feature>
<dbReference type="EMBL" id="LN483273">
    <property type="protein sequence ID" value="CDZ98072.1"/>
    <property type="molecule type" value="Genomic_DNA"/>
</dbReference>
<evidence type="ECO:0000256" key="6">
    <source>
        <dbReference type="SAM" id="Coils"/>
    </source>
</evidence>
<dbReference type="GO" id="GO:0005634">
    <property type="term" value="C:nucleus"/>
    <property type="evidence" value="ECO:0007669"/>
    <property type="project" value="UniProtKB-SubCell"/>
</dbReference>
<dbReference type="InterPro" id="IPR051027">
    <property type="entry name" value="bZIP_transcription_factors"/>
</dbReference>
<dbReference type="Gene3D" id="1.20.5.170">
    <property type="match status" value="1"/>
</dbReference>
<sequence>MVDKSLIADDTTRGSPTLAAGVPTSTNDEPTVIPRASSVGSPPGSEKEDASDVKPEDLVDVKPSDASKSNSLSPPASLPPANPPADESSTKASPPGTFTSNATVQFSRAVRPTFPGFHERTRSKLDSEPNPFEQSFSTSKSSYGASSVASRRSPPDLSSDRLSPFAYNGTSSVPQPVLPSVSQITTPLGEDDPFKWPLNTPAISSIRGDPISPSVLSKSQTTPASSVLVSHALNFDCNNFVRTGLTPGTGMTPMSGGPTSFPPPSPGTAAFLAMVTNATAGAANTMASSQSNEENSVMTPGTFNGMMNHLNNLSSQQQQQQQQQHQQFSQPFPPTAPGQTSTDGPQNASQSSRPLAPPAGKDSSDDYFSHRPSTDSKTHVQQVIQNDQADAIKNSTNAAAPATSGPPPAAHADLNGPNASHHSQSYLNASSHMADSNHQAGPGGHPPFHQASPVPAPLSHHNGGVPPTDRYLQQGQVAASQAANGLFLLSQAHQAIARKEQDDRVHVGYGPGGPYPGQSYGSSQQLSPPGPTPVKGKGKRKQAAATDGQSPPPNKKGAATKARAKKAMSEESDDYAQIDSMMDESMSPVSSTGKNGKPETEEEKRKNFLERNRQAALKCRQRKKAWLGQLQQKVEYLELENGQLTNTISTLRDEVNRLQSVLSKSGLLPGSGPMNTGHPNMYNQPHPPHHIQQHQQHLPQPIHSHPGAHPQHHMQAGPPAPHQAFNGSNSGMNQLPLPPPPSGGPSGPSSGPSSQPGSISGPPIGAQSSPLGSSRPISQVSLGPGHPPSHLHPQRGLGAFQQTATAGNY</sequence>
<protein>
    <submittedName>
        <fullName evidence="9">Transcriptional activator FOSB/c-Fos and related bZIP transcription factors</fullName>
    </submittedName>
</protein>
<feature type="compositionally biased region" description="Basic and acidic residues" evidence="7">
    <location>
        <begin position="362"/>
        <end position="378"/>
    </location>
</feature>
<dbReference type="InterPro" id="IPR020956">
    <property type="entry name" value="TF_Aft1_OSM"/>
</dbReference>
<proteinExistence type="predicted"/>
<feature type="compositionally biased region" description="Low complexity" evidence="7">
    <location>
        <begin position="66"/>
        <end position="75"/>
    </location>
</feature>
<keyword evidence="3" id="KW-0238">DNA-binding</keyword>
<feature type="compositionally biased region" description="Polar residues" evidence="7">
    <location>
        <begin position="673"/>
        <end position="683"/>
    </location>
</feature>
<feature type="region of interest" description="Disordered" evidence="7">
    <location>
        <begin position="284"/>
        <end position="382"/>
    </location>
</feature>
<dbReference type="PROSITE" id="PS50217">
    <property type="entry name" value="BZIP"/>
    <property type="match status" value="1"/>
</dbReference>
<dbReference type="GO" id="GO:0003677">
    <property type="term" value="F:DNA binding"/>
    <property type="evidence" value="ECO:0007669"/>
    <property type="project" value="UniProtKB-KW"/>
</dbReference>
<feature type="compositionally biased region" description="Polar residues" evidence="7">
    <location>
        <begin position="337"/>
        <end position="353"/>
    </location>
</feature>
<dbReference type="InterPro" id="IPR046347">
    <property type="entry name" value="bZIP_sf"/>
</dbReference>
<dbReference type="GO" id="GO:0003700">
    <property type="term" value="F:DNA-binding transcription factor activity"/>
    <property type="evidence" value="ECO:0007669"/>
    <property type="project" value="InterPro"/>
</dbReference>
<feature type="compositionally biased region" description="Polar residues" evidence="7">
    <location>
        <begin position="288"/>
        <end position="302"/>
    </location>
</feature>
<accession>A0A0F7SM73</accession>
<feature type="compositionally biased region" description="Low complexity" evidence="7">
    <location>
        <begin position="516"/>
        <end position="527"/>
    </location>
</feature>
<dbReference type="FunFam" id="1.20.5.170:FF:000053">
    <property type="entry name" value="BZIP transcription factor AtfA"/>
    <property type="match status" value="1"/>
</dbReference>
<dbReference type="InterPro" id="IPR004827">
    <property type="entry name" value="bZIP"/>
</dbReference>
<evidence type="ECO:0000256" key="7">
    <source>
        <dbReference type="SAM" id="MobiDB-lite"/>
    </source>
</evidence>
<dbReference type="AlphaFoldDB" id="A0A0F7SM73"/>
<evidence type="ECO:0000259" key="8">
    <source>
        <dbReference type="PROSITE" id="PS50217"/>
    </source>
</evidence>
<evidence type="ECO:0000313" key="9">
    <source>
        <dbReference type="EMBL" id="CDZ98072.1"/>
    </source>
</evidence>
<dbReference type="CDD" id="cd14687">
    <property type="entry name" value="bZIP_ATF2"/>
    <property type="match status" value="1"/>
</dbReference>
<feature type="compositionally biased region" description="Polar residues" evidence="7">
    <location>
        <begin position="90"/>
        <end position="106"/>
    </location>
</feature>
<feature type="compositionally biased region" description="Polar residues" evidence="7">
    <location>
        <begin position="800"/>
        <end position="809"/>
    </location>
</feature>
<evidence type="ECO:0000256" key="1">
    <source>
        <dbReference type="ARBA" id="ARBA00004123"/>
    </source>
</evidence>
<feature type="region of interest" description="Disordered" evidence="7">
    <location>
        <begin position="664"/>
        <end position="809"/>
    </location>
</feature>
<evidence type="ECO:0000256" key="4">
    <source>
        <dbReference type="ARBA" id="ARBA00023163"/>
    </source>
</evidence>
<dbReference type="PRINTS" id="PR00043">
    <property type="entry name" value="LEUZIPPRJUN"/>
</dbReference>
<keyword evidence="6" id="KW-0175">Coiled coil</keyword>
<feature type="compositionally biased region" description="Basic and acidic residues" evidence="7">
    <location>
        <begin position="596"/>
        <end position="606"/>
    </location>
</feature>
<comment type="subcellular location">
    <subcellularLocation>
        <location evidence="1">Nucleus</location>
    </subcellularLocation>
</comment>
<feature type="coiled-coil region" evidence="6">
    <location>
        <begin position="627"/>
        <end position="654"/>
    </location>
</feature>
<feature type="compositionally biased region" description="Low complexity" evidence="7">
    <location>
        <begin position="693"/>
        <end position="705"/>
    </location>
</feature>
<dbReference type="SUPFAM" id="SSF57959">
    <property type="entry name" value="Leucine zipper domain"/>
    <property type="match status" value="1"/>
</dbReference>